<name>A0AAW1CXL6_9HEMI</name>
<dbReference type="InterPro" id="IPR036028">
    <property type="entry name" value="SH3-like_dom_sf"/>
</dbReference>
<accession>A0AAW1CXL6</accession>
<dbReference type="PANTHER" id="PTHR47174:SF3">
    <property type="entry name" value="BRIDGING INTEGRATOR 3"/>
    <property type="match status" value="1"/>
</dbReference>
<dbReference type="PANTHER" id="PTHR47174">
    <property type="entry name" value="BRIDGING INTEGRATOR 3"/>
    <property type="match status" value="1"/>
</dbReference>
<feature type="domain" description="SH3" evidence="6">
    <location>
        <begin position="361"/>
        <end position="420"/>
    </location>
</feature>
<dbReference type="SUPFAM" id="SSF50044">
    <property type="entry name" value="SH3-domain"/>
    <property type="match status" value="2"/>
</dbReference>
<evidence type="ECO:0000256" key="2">
    <source>
        <dbReference type="ARBA" id="ARBA00022443"/>
    </source>
</evidence>
<keyword evidence="3" id="KW-0963">Cytoplasm</keyword>
<gene>
    <name evidence="7" type="ORF">O3M35_011083</name>
</gene>
<dbReference type="Proteomes" id="UP001461498">
    <property type="component" value="Unassembled WGS sequence"/>
</dbReference>
<feature type="region of interest" description="Disordered" evidence="5">
    <location>
        <begin position="87"/>
        <end position="126"/>
    </location>
</feature>
<dbReference type="EMBL" id="JAPXFL010000008">
    <property type="protein sequence ID" value="KAK9502285.1"/>
    <property type="molecule type" value="Genomic_DNA"/>
</dbReference>
<protein>
    <recommendedName>
        <fullName evidence="6">SH3 domain-containing protein</fullName>
    </recommendedName>
</protein>
<feature type="region of interest" description="Disordered" evidence="5">
    <location>
        <begin position="162"/>
        <end position="190"/>
    </location>
</feature>
<comment type="subcellular location">
    <subcellularLocation>
        <location evidence="1">Cytoplasm</location>
    </subcellularLocation>
</comment>
<dbReference type="GO" id="GO:0008289">
    <property type="term" value="F:lipid binding"/>
    <property type="evidence" value="ECO:0007669"/>
    <property type="project" value="TreeGrafter"/>
</dbReference>
<dbReference type="GO" id="GO:0005737">
    <property type="term" value="C:cytoplasm"/>
    <property type="evidence" value="ECO:0007669"/>
    <property type="project" value="UniProtKB-SubCell"/>
</dbReference>
<dbReference type="PRINTS" id="PR00452">
    <property type="entry name" value="SH3DOMAIN"/>
</dbReference>
<evidence type="ECO:0000256" key="1">
    <source>
        <dbReference type="ARBA" id="ARBA00004496"/>
    </source>
</evidence>
<evidence type="ECO:0000313" key="8">
    <source>
        <dbReference type="Proteomes" id="UP001461498"/>
    </source>
</evidence>
<dbReference type="PRINTS" id="PR00499">
    <property type="entry name" value="P67PHOX"/>
</dbReference>
<evidence type="ECO:0000256" key="4">
    <source>
        <dbReference type="PROSITE-ProRule" id="PRU00192"/>
    </source>
</evidence>
<comment type="caution">
    <text evidence="7">The sequence shown here is derived from an EMBL/GenBank/DDBJ whole genome shotgun (WGS) entry which is preliminary data.</text>
</comment>
<reference evidence="7 8" key="1">
    <citation type="submission" date="2022-12" db="EMBL/GenBank/DDBJ databases">
        <title>Chromosome-level genome assembly of true bugs.</title>
        <authorList>
            <person name="Ma L."/>
            <person name="Li H."/>
        </authorList>
    </citation>
    <scope>NUCLEOTIDE SEQUENCE [LARGE SCALE GENOMIC DNA]</scope>
    <source>
        <strain evidence="7">Lab_2022b</strain>
    </source>
</reference>
<dbReference type="GO" id="GO:0051666">
    <property type="term" value="P:actin cortical patch localization"/>
    <property type="evidence" value="ECO:0007669"/>
    <property type="project" value="InterPro"/>
</dbReference>
<dbReference type="InterPro" id="IPR001452">
    <property type="entry name" value="SH3_domain"/>
</dbReference>
<dbReference type="Pfam" id="PF00018">
    <property type="entry name" value="SH3_1"/>
    <property type="match status" value="2"/>
</dbReference>
<evidence type="ECO:0000259" key="6">
    <source>
        <dbReference type="PROSITE" id="PS50002"/>
    </source>
</evidence>
<dbReference type="GO" id="GO:0097320">
    <property type="term" value="P:plasma membrane tubulation"/>
    <property type="evidence" value="ECO:0007669"/>
    <property type="project" value="TreeGrafter"/>
</dbReference>
<proteinExistence type="predicted"/>
<dbReference type="CDD" id="cd00174">
    <property type="entry name" value="SH3"/>
    <property type="match status" value="2"/>
</dbReference>
<keyword evidence="2 4" id="KW-0728">SH3 domain</keyword>
<dbReference type="PROSITE" id="PS50002">
    <property type="entry name" value="SH3"/>
    <property type="match status" value="2"/>
</dbReference>
<dbReference type="GO" id="GO:0015629">
    <property type="term" value="C:actin cytoskeleton"/>
    <property type="evidence" value="ECO:0007669"/>
    <property type="project" value="TreeGrafter"/>
</dbReference>
<organism evidence="7 8">
    <name type="scientific">Rhynocoris fuscipes</name>
    <dbReference type="NCBI Taxonomy" id="488301"/>
    <lineage>
        <taxon>Eukaryota</taxon>
        <taxon>Metazoa</taxon>
        <taxon>Ecdysozoa</taxon>
        <taxon>Arthropoda</taxon>
        <taxon>Hexapoda</taxon>
        <taxon>Insecta</taxon>
        <taxon>Pterygota</taxon>
        <taxon>Neoptera</taxon>
        <taxon>Paraneoptera</taxon>
        <taxon>Hemiptera</taxon>
        <taxon>Heteroptera</taxon>
        <taxon>Panheteroptera</taxon>
        <taxon>Cimicomorpha</taxon>
        <taxon>Reduviidae</taxon>
        <taxon>Harpactorinae</taxon>
        <taxon>Harpactorini</taxon>
        <taxon>Rhynocoris</taxon>
    </lineage>
</organism>
<feature type="domain" description="SH3" evidence="6">
    <location>
        <begin position="298"/>
        <end position="357"/>
    </location>
</feature>
<evidence type="ECO:0000313" key="7">
    <source>
        <dbReference type="EMBL" id="KAK9502285.1"/>
    </source>
</evidence>
<evidence type="ECO:0000256" key="3">
    <source>
        <dbReference type="ARBA" id="ARBA00022490"/>
    </source>
</evidence>
<feature type="region of interest" description="Disordered" evidence="5">
    <location>
        <begin position="1"/>
        <end position="68"/>
    </location>
</feature>
<keyword evidence="8" id="KW-1185">Reference proteome</keyword>
<evidence type="ECO:0000256" key="5">
    <source>
        <dbReference type="SAM" id="MobiDB-lite"/>
    </source>
</evidence>
<feature type="compositionally biased region" description="Polar residues" evidence="5">
    <location>
        <begin position="162"/>
        <end position="179"/>
    </location>
</feature>
<sequence>MTSKNSGMKLTIPTRPAPSLPGNRMNLFNSSEISPSDPFSPLKYNSSQQDRKKPPPRPPPPKNLPAQVGNQRLSVFGSSKKKQQKAAATAIVKPLPPASNIPVGTLIDLQSPPSSPQFPSKLRSSTSVGNISNYTNNASLIESGFEDDFNSLLSSTATTPAFDPWSTNSDFTPSSSKTPSPDLGFPQPSIKYETKSKSFKQLAKSQTISKPPTIICVPSSTTGNSNYKIKPVRPPPPSNVSLFNVQNINTSGVFNKEGSPPMPCIPPPPPPIEALSVLASCPPLPPRPTTENKASIAEKEPYCVAEYDYESSHPDDLNFKTGDKIFLLEEINAEWLKGKLLNKQGIFPKSYVKIVVPLTDPIIMTVIAVYPFTAETWDDLDLKEGDKVNVLSRINKDWLYGECEGKRGQFPECYTQDITDLDVDDL</sequence>
<dbReference type="GO" id="GO:0006897">
    <property type="term" value="P:endocytosis"/>
    <property type="evidence" value="ECO:0007669"/>
    <property type="project" value="InterPro"/>
</dbReference>
<dbReference type="SMART" id="SM00326">
    <property type="entry name" value="SH3"/>
    <property type="match status" value="2"/>
</dbReference>
<dbReference type="Gene3D" id="2.30.30.40">
    <property type="entry name" value="SH3 Domains"/>
    <property type="match status" value="2"/>
</dbReference>
<dbReference type="InterPro" id="IPR046982">
    <property type="entry name" value="BIN3/RVS161-like"/>
</dbReference>
<dbReference type="AlphaFoldDB" id="A0AAW1CXL6"/>